<evidence type="ECO:0000313" key="1">
    <source>
        <dbReference type="EMBL" id="KXX99598.1"/>
    </source>
</evidence>
<organism evidence="1 2">
    <name type="scientific">Bacillus cereus</name>
    <dbReference type="NCBI Taxonomy" id="1396"/>
    <lineage>
        <taxon>Bacteria</taxon>
        <taxon>Bacillati</taxon>
        <taxon>Bacillota</taxon>
        <taxon>Bacilli</taxon>
        <taxon>Bacillales</taxon>
        <taxon>Bacillaceae</taxon>
        <taxon>Bacillus</taxon>
        <taxon>Bacillus cereus group</taxon>
    </lineage>
</organism>
<comment type="caution">
    <text evidence="1">The sequence shown here is derived from an EMBL/GenBank/DDBJ whole genome shotgun (WGS) entry which is preliminary data.</text>
</comment>
<dbReference type="EMBL" id="LOMT01000057">
    <property type="protein sequence ID" value="KXX99598.1"/>
    <property type="molecule type" value="Genomic_DNA"/>
</dbReference>
<accession>A0A150B6V5</accession>
<protein>
    <submittedName>
        <fullName evidence="1">Uncharacterized protein</fullName>
    </submittedName>
</protein>
<reference evidence="1 2" key="1">
    <citation type="submission" date="2015-12" db="EMBL/GenBank/DDBJ databases">
        <title>Bacillus cereus Group isolate.</title>
        <authorList>
            <person name="Kovac J."/>
        </authorList>
    </citation>
    <scope>NUCLEOTIDE SEQUENCE [LARGE SCALE GENOMIC DNA]</scope>
    <source>
        <strain evidence="1 2">FSL W8-0275</strain>
    </source>
</reference>
<dbReference type="AlphaFoldDB" id="A0A150B6V5"/>
<dbReference type="RefSeq" id="WP_017560515.1">
    <property type="nucleotide sequence ID" value="NZ_JARPVK010000011.1"/>
</dbReference>
<gene>
    <name evidence="1" type="ORF">AT274_08160</name>
</gene>
<evidence type="ECO:0000313" key="2">
    <source>
        <dbReference type="Proteomes" id="UP000075591"/>
    </source>
</evidence>
<proteinExistence type="predicted"/>
<sequence>MLNVQLSQYLLKESKPALHTDEKRVYMLKDEGVSPYPIYLNHPIMIGVGTNWNQHTGFEKIIKGFIGANKKFPMYMLFETYLGRDFIEGFLEENKLHFELVFTNEKRDTNFFNVCITNSDDITTLMKYFFQSAQDSLYTLLSYSADCKIISNSAGEIEIKADSFYPSFSFMYDAQELFIIGGEEKWSHIHYIKGFFHLEQITDELIIDVRK</sequence>
<dbReference type="PATRIC" id="fig|1396.432.peg.4214"/>
<dbReference type="Proteomes" id="UP000075591">
    <property type="component" value="Unassembled WGS sequence"/>
</dbReference>
<name>A0A150B6V5_BACCE</name>